<evidence type="ECO:0000313" key="1">
    <source>
        <dbReference type="EMBL" id="OZY57494.1"/>
    </source>
</evidence>
<organism evidence="1 2">
    <name type="scientific">Pseudomonas lundensis</name>
    <dbReference type="NCBI Taxonomy" id="86185"/>
    <lineage>
        <taxon>Bacteria</taxon>
        <taxon>Pseudomonadati</taxon>
        <taxon>Pseudomonadota</taxon>
        <taxon>Gammaproteobacteria</taxon>
        <taxon>Pseudomonadales</taxon>
        <taxon>Pseudomonadaceae</taxon>
        <taxon>Pseudomonas</taxon>
    </lineage>
</organism>
<comment type="caution">
    <text evidence="1">The sequence shown here is derived from an EMBL/GenBank/DDBJ whole genome shotgun (WGS) entry which is preliminary data.</text>
</comment>
<dbReference type="EMBL" id="NQKI01000051">
    <property type="protein sequence ID" value="OZY57494.1"/>
    <property type="molecule type" value="Genomic_DNA"/>
</dbReference>
<accession>A0A266N4S1</accession>
<dbReference type="OrthoDB" id="6925892at2"/>
<dbReference type="AlphaFoldDB" id="A0A266N4S1"/>
<evidence type="ECO:0000313" key="2">
    <source>
        <dbReference type="Proteomes" id="UP000215788"/>
    </source>
</evidence>
<sequence>MIHHTPVLLHTLADAFDRADYLTGLRLVPAKPKRGTVPTIIKNPFCGHLDFQDRYDRWSEDILSGVAKLDHGGTKQLPVKTLYELLESLEVFSTETIGAHLGLSSRMARRYLNALEVALQPLMRSRPKWLRAAMGNLEGHQRETVPAIQSIPDQMAQLRLDLGADAFAI</sequence>
<name>A0A266N4S1_9PSED</name>
<reference evidence="1 2" key="1">
    <citation type="submission" date="2017-08" db="EMBL/GenBank/DDBJ databases">
        <title>Genomic and metabolic characterisation of spoilage-associated Pseudomonas species.</title>
        <authorList>
            <person name="Stanborough T."/>
            <person name="Fegan N."/>
            <person name="Powell S.M."/>
            <person name="Singh T."/>
            <person name="Tamplin M.L."/>
            <person name="Chandry P.S."/>
        </authorList>
    </citation>
    <scope>NUCLEOTIDE SEQUENCE [LARGE SCALE GENOMIC DNA]</scope>
    <source>
        <strain evidence="1 2">L1802</strain>
    </source>
</reference>
<proteinExistence type="predicted"/>
<dbReference type="Proteomes" id="UP000215788">
    <property type="component" value="Unassembled WGS sequence"/>
</dbReference>
<gene>
    <name evidence="1" type="ORF">CJF39_21310</name>
</gene>
<protein>
    <submittedName>
        <fullName evidence="1">Uncharacterized protein</fullName>
    </submittedName>
</protein>
<dbReference type="RefSeq" id="WP_094995204.1">
    <property type="nucleotide sequence ID" value="NZ_NQKI01000051.1"/>
</dbReference>